<reference evidence="2" key="1">
    <citation type="journal article" date="2023" name="Front. Plant Sci.">
        <title>Chromosomal-level genome assembly of Melastoma candidum provides insights into trichome evolution.</title>
        <authorList>
            <person name="Zhong Y."/>
            <person name="Wu W."/>
            <person name="Sun C."/>
            <person name="Zou P."/>
            <person name="Liu Y."/>
            <person name="Dai S."/>
            <person name="Zhou R."/>
        </authorList>
    </citation>
    <scope>NUCLEOTIDE SEQUENCE [LARGE SCALE GENOMIC DNA]</scope>
</reference>
<comment type="caution">
    <text evidence="1">The sequence shown here is derived from an EMBL/GenBank/DDBJ whole genome shotgun (WGS) entry which is preliminary data.</text>
</comment>
<evidence type="ECO:0000313" key="1">
    <source>
        <dbReference type="EMBL" id="KAI4375423.1"/>
    </source>
</evidence>
<name>A0ACB9RD97_9MYRT</name>
<dbReference type="Proteomes" id="UP001057402">
    <property type="component" value="Chromosome 4"/>
</dbReference>
<organism evidence="1 2">
    <name type="scientific">Melastoma candidum</name>
    <dbReference type="NCBI Taxonomy" id="119954"/>
    <lineage>
        <taxon>Eukaryota</taxon>
        <taxon>Viridiplantae</taxon>
        <taxon>Streptophyta</taxon>
        <taxon>Embryophyta</taxon>
        <taxon>Tracheophyta</taxon>
        <taxon>Spermatophyta</taxon>
        <taxon>Magnoliopsida</taxon>
        <taxon>eudicotyledons</taxon>
        <taxon>Gunneridae</taxon>
        <taxon>Pentapetalae</taxon>
        <taxon>rosids</taxon>
        <taxon>malvids</taxon>
        <taxon>Myrtales</taxon>
        <taxon>Melastomataceae</taxon>
        <taxon>Melastomatoideae</taxon>
        <taxon>Melastomateae</taxon>
        <taxon>Melastoma</taxon>
    </lineage>
</organism>
<accession>A0ACB9RD97</accession>
<gene>
    <name evidence="1" type="ORF">MLD38_013289</name>
</gene>
<sequence length="529" mass="58929">MATAAGALSASHLHPLHLRLSTTATFRPRCPDHERQSLRCCPIRGIICCSAKGSREYRRGCNSLTFRPWNVNAPGIGDGRIEINHLRRSPFVRCHCFGSATSYDGATTPEFVTLVDQMLLMASIFLTYVAGVVPDGKTVYTARKGTSQYEVDKVATSPGSGTKNNDPGCPLEITKRKILDALEVISKADALGGGVLELEKDQTKRPLLLHAIAEGPRFRLLLAALAHIEKEVLSIPGSFLKATMDDWMVLFSDIVSGSTQPVCTAWFQKELSEGNSDMNEELVTTILEKLEGSSLFPENIKKSGKGDLYAELLCFLKFGSVREDCYYSTSLFISQGTAILEDLVIALANSIANVYLELISLDGNMSNELNDLGPVLCSLSTRALQRLRNEVALNGWLHQNMEAVVSMYEDRFDLSMLQSRLLEEPNVSGTEKFDLWRKIFRRNSSATTQLQYVVITDFSIPVKRTKELRALTGWRYYFSLFLELSDITMPLVRTFISKVSDAITFFLVCLIGRSLGLIYTGIRQSLRWK</sequence>
<keyword evidence="2" id="KW-1185">Reference proteome</keyword>
<evidence type="ECO:0000313" key="2">
    <source>
        <dbReference type="Proteomes" id="UP001057402"/>
    </source>
</evidence>
<protein>
    <submittedName>
        <fullName evidence="1">Uncharacterized protein</fullName>
    </submittedName>
</protein>
<dbReference type="EMBL" id="CM042883">
    <property type="protein sequence ID" value="KAI4375423.1"/>
    <property type="molecule type" value="Genomic_DNA"/>
</dbReference>
<proteinExistence type="predicted"/>